<feature type="transmembrane region" description="Helical" evidence="1">
    <location>
        <begin position="62"/>
        <end position="84"/>
    </location>
</feature>
<feature type="transmembrane region" description="Helical" evidence="1">
    <location>
        <begin position="234"/>
        <end position="255"/>
    </location>
</feature>
<feature type="transmembrane region" description="Helical" evidence="1">
    <location>
        <begin position="96"/>
        <end position="113"/>
    </location>
</feature>
<reference evidence="3 4" key="1">
    <citation type="submission" date="2020-08" db="EMBL/GenBank/DDBJ databases">
        <title>The Agave Microbiome: Exploring the role of microbial communities in plant adaptations to desert environments.</title>
        <authorList>
            <person name="Partida-Martinez L.P."/>
        </authorList>
    </citation>
    <scope>NUCLEOTIDE SEQUENCE [LARGE SCALE GENOMIC DNA]</scope>
    <source>
        <strain evidence="3 4">AT3.9</strain>
    </source>
</reference>
<sequence length="330" mass="36230">MRHSDVKADPFPPEPIAVRRWDAIDVARGVAILAMIVYHFSWDLSFLQLIATNILQVPAWRWFARGIAGSFLILSGVGLVLAHAKGFNGKSFLTRLIKVGGAALAVTVATYVAFPESYIFFGILHCIAVSGVLALPFLRLPPVVTLAAAALCLAAPWVLTNAALDAPWLDWLGLGSTDPVTNDYVPIFPWFGLVLIGVAAGRVLLARQETMSLAGWRSRDRLSGLLIWAGRKSLPIYLTHQIILLGILYVILQIVGPNRMAEAQPFMIQCEATCLQNAQPQTCRSLCSCTVETLRQSDLWQKVLTNTTTAEDQTRISRTAQQCLRQRPPS</sequence>
<organism evidence="3 4">
    <name type="scientific">Microvirga lupini</name>
    <dbReference type="NCBI Taxonomy" id="420324"/>
    <lineage>
        <taxon>Bacteria</taxon>
        <taxon>Pseudomonadati</taxon>
        <taxon>Pseudomonadota</taxon>
        <taxon>Alphaproteobacteria</taxon>
        <taxon>Hyphomicrobiales</taxon>
        <taxon>Methylobacteriaceae</taxon>
        <taxon>Microvirga</taxon>
    </lineage>
</organism>
<gene>
    <name evidence="3" type="ORF">FHR70_002399</name>
</gene>
<dbReference type="InterPro" id="IPR012429">
    <property type="entry name" value="HGSNAT_cat"/>
</dbReference>
<keyword evidence="1" id="KW-1133">Transmembrane helix</keyword>
<evidence type="ECO:0000313" key="4">
    <source>
        <dbReference type="Proteomes" id="UP000532010"/>
    </source>
</evidence>
<evidence type="ECO:0000313" key="3">
    <source>
        <dbReference type="EMBL" id="MBB3019334.1"/>
    </source>
</evidence>
<feature type="domain" description="Heparan-alpha-glucosaminide N-acetyltransferase catalytic" evidence="2">
    <location>
        <begin position="20"/>
        <end position="241"/>
    </location>
</feature>
<evidence type="ECO:0000256" key="1">
    <source>
        <dbReference type="SAM" id="Phobius"/>
    </source>
</evidence>
<dbReference type="Proteomes" id="UP000532010">
    <property type="component" value="Unassembled WGS sequence"/>
</dbReference>
<comment type="caution">
    <text evidence="3">The sequence shown here is derived from an EMBL/GenBank/DDBJ whole genome shotgun (WGS) entry which is preliminary data.</text>
</comment>
<keyword evidence="4" id="KW-1185">Reference proteome</keyword>
<dbReference type="AlphaFoldDB" id="A0A7W4VLD8"/>
<dbReference type="EMBL" id="JACHWB010000003">
    <property type="protein sequence ID" value="MBB3019334.1"/>
    <property type="molecule type" value="Genomic_DNA"/>
</dbReference>
<feature type="transmembrane region" description="Helical" evidence="1">
    <location>
        <begin position="143"/>
        <end position="164"/>
    </location>
</feature>
<keyword evidence="1" id="KW-0472">Membrane</keyword>
<accession>A0A7W4VLD8</accession>
<feature type="transmembrane region" description="Helical" evidence="1">
    <location>
        <begin position="184"/>
        <end position="205"/>
    </location>
</feature>
<evidence type="ECO:0000259" key="2">
    <source>
        <dbReference type="Pfam" id="PF07786"/>
    </source>
</evidence>
<protein>
    <submittedName>
        <fullName evidence="3">Putative membrane protein</fullName>
    </submittedName>
</protein>
<feature type="transmembrane region" description="Helical" evidence="1">
    <location>
        <begin position="119"/>
        <end position="138"/>
    </location>
</feature>
<proteinExistence type="predicted"/>
<name>A0A7W4VLD8_9HYPH</name>
<dbReference type="Pfam" id="PF07786">
    <property type="entry name" value="HGSNAT_cat"/>
    <property type="match status" value="1"/>
</dbReference>
<keyword evidence="1" id="KW-0812">Transmembrane</keyword>
<dbReference type="RefSeq" id="WP_183450403.1">
    <property type="nucleotide sequence ID" value="NZ_JACHWB010000003.1"/>
</dbReference>
<feature type="transmembrane region" description="Helical" evidence="1">
    <location>
        <begin position="21"/>
        <end position="42"/>
    </location>
</feature>